<evidence type="ECO:0000313" key="1">
    <source>
        <dbReference type="EMBL" id="CDW41340.1"/>
    </source>
</evidence>
<accession>A0A0K2UTI9</accession>
<protein>
    <submittedName>
        <fullName evidence="1">Uncharacterized protein</fullName>
    </submittedName>
</protein>
<name>A0A0K2UTI9_LEPSM</name>
<dbReference type="EMBL" id="HACA01023979">
    <property type="protein sequence ID" value="CDW41340.1"/>
    <property type="molecule type" value="Transcribed_RNA"/>
</dbReference>
<reference evidence="1" key="1">
    <citation type="submission" date="2014-05" db="EMBL/GenBank/DDBJ databases">
        <authorList>
            <person name="Chronopoulou M."/>
        </authorList>
    </citation>
    <scope>NUCLEOTIDE SEQUENCE</scope>
    <source>
        <tissue evidence="1">Whole organism</tissue>
    </source>
</reference>
<sequence>MNEGIKLKYEGNECLKARMSNLWPFGKLCTRGKILIFSKNSYKPIPLPIYIYIRTPEQGLF</sequence>
<proteinExistence type="predicted"/>
<dbReference type="AlphaFoldDB" id="A0A0K2UTI9"/>
<organism evidence="1">
    <name type="scientific">Lepeophtheirus salmonis</name>
    <name type="common">Salmon louse</name>
    <name type="synonym">Caligus salmonis</name>
    <dbReference type="NCBI Taxonomy" id="72036"/>
    <lineage>
        <taxon>Eukaryota</taxon>
        <taxon>Metazoa</taxon>
        <taxon>Ecdysozoa</taxon>
        <taxon>Arthropoda</taxon>
        <taxon>Crustacea</taxon>
        <taxon>Multicrustacea</taxon>
        <taxon>Hexanauplia</taxon>
        <taxon>Copepoda</taxon>
        <taxon>Siphonostomatoida</taxon>
        <taxon>Caligidae</taxon>
        <taxon>Lepeophtheirus</taxon>
    </lineage>
</organism>